<dbReference type="PROSITE" id="PS50088">
    <property type="entry name" value="ANK_REPEAT"/>
    <property type="match status" value="2"/>
</dbReference>
<dbReference type="Proteomes" id="UP000001542">
    <property type="component" value="Unassembled WGS sequence"/>
</dbReference>
<dbReference type="PANTHER" id="PTHR24157">
    <property type="entry name" value="ANKYRIN REPEAT, SAM AND BASIC LEUCINE ZIPPER DOMAIN-CONTAINING PROTEIN 1"/>
    <property type="match status" value="1"/>
</dbReference>
<evidence type="ECO:0000256" key="1">
    <source>
        <dbReference type="PROSITE-ProRule" id="PRU00023"/>
    </source>
</evidence>
<dbReference type="Gene3D" id="1.25.40.20">
    <property type="entry name" value="Ankyrin repeat-containing domain"/>
    <property type="match status" value="2"/>
</dbReference>
<dbReference type="VEuPathDB" id="TrichDB:TVAG_262120"/>
<keyword evidence="3" id="KW-1185">Reference proteome</keyword>
<dbReference type="STRING" id="5722.A2DUC4"/>
<dbReference type="SUPFAM" id="SSF48403">
    <property type="entry name" value="Ankyrin repeat"/>
    <property type="match status" value="2"/>
</dbReference>
<dbReference type="Pfam" id="PF12796">
    <property type="entry name" value="Ank_2"/>
    <property type="match status" value="1"/>
</dbReference>
<dbReference type="RefSeq" id="XP_001328185.1">
    <property type="nucleotide sequence ID" value="XM_001328150.1"/>
</dbReference>
<proteinExistence type="predicted"/>
<gene>
    <name evidence="2" type="ORF">TVAG_262120</name>
</gene>
<dbReference type="PROSITE" id="PS50297">
    <property type="entry name" value="ANK_REP_REGION"/>
    <property type="match status" value="2"/>
</dbReference>
<feature type="repeat" description="ANK" evidence="1">
    <location>
        <begin position="569"/>
        <end position="602"/>
    </location>
</feature>
<evidence type="ECO:0000313" key="3">
    <source>
        <dbReference type="Proteomes" id="UP000001542"/>
    </source>
</evidence>
<dbReference type="AlphaFoldDB" id="A2DUC4"/>
<dbReference type="VEuPathDB" id="TrichDB:TVAGG3_0595760"/>
<dbReference type="SMR" id="A2DUC4"/>
<keyword evidence="1" id="KW-0040">ANK repeat</keyword>
<organism evidence="2 3">
    <name type="scientific">Trichomonas vaginalis (strain ATCC PRA-98 / G3)</name>
    <dbReference type="NCBI Taxonomy" id="412133"/>
    <lineage>
        <taxon>Eukaryota</taxon>
        <taxon>Metamonada</taxon>
        <taxon>Parabasalia</taxon>
        <taxon>Trichomonadida</taxon>
        <taxon>Trichomonadidae</taxon>
        <taxon>Trichomonas</taxon>
    </lineage>
</organism>
<dbReference type="SMART" id="SM00248">
    <property type="entry name" value="ANK"/>
    <property type="match status" value="6"/>
</dbReference>
<sequence length="700" mass="82312">MAFQTISECEIPESMHKLSTISEQLWNSFYNVKFNQVKIELLEKYQSDYLIAENIRNCCNLIKSLISIEGTFKEKIDYYLWQYRYDSRYHELKSLYSELLPLIDNNCLEEFISKVDEKFNFDDHILINYAVIKGNENILRYLMMNGAKANDETYKYAIMLGNIETINLLAESGHDFGLNINTAIQYNKNEIADWILLNYDCHNQHPELCLDSLNIKAFCYCIYNNIEYPLKKLLDMKFFDLATISINHGNKLTPSELLYFIQSKENHEINKYLFEKGIITKQSFPSCDIYQYIIEKSYSKMALLCFKYFPDLEFTNDHFKACIRYNKNYLFWKMLDNIPKEKINLQSLLDSAVNNNKSQFLLSLISKGCPVNSFITIFKENTTYNLLEYSIAYYNPDLIGFLVRNGAKLDVFDLPKSIRKSYYSAILNLLNLKEQTDSAFIIDYELFFIALLQKPNKFIFSIIGLMVKNGINLNFKNETALSLAIEYQNYSIIEALMNNFSFDEQDKKLAFIKFTNQVNFGNVTSIDHINFQDYLGRNILHYVIESDSYTGIAKLLIDLGVDVNAKTNKNETPLILAARYSRDSNLINLLIEKTTDINASDINNTSFIDYFIENNLDEKIILNMIKKEIKFDYTHVMNWAIYRKNKNVISAFRNKKMVYPTELMMHNSHQMYYAMHDVYDIYDFLEFDDYDDSDDSDDFY</sequence>
<reference evidence="2" key="2">
    <citation type="journal article" date="2007" name="Science">
        <title>Draft genome sequence of the sexually transmitted pathogen Trichomonas vaginalis.</title>
        <authorList>
            <person name="Carlton J.M."/>
            <person name="Hirt R.P."/>
            <person name="Silva J.C."/>
            <person name="Delcher A.L."/>
            <person name="Schatz M."/>
            <person name="Zhao Q."/>
            <person name="Wortman J.R."/>
            <person name="Bidwell S.L."/>
            <person name="Alsmark U.C.M."/>
            <person name="Besteiro S."/>
            <person name="Sicheritz-Ponten T."/>
            <person name="Noel C.J."/>
            <person name="Dacks J.B."/>
            <person name="Foster P.G."/>
            <person name="Simillion C."/>
            <person name="Van de Peer Y."/>
            <person name="Miranda-Saavedra D."/>
            <person name="Barton G.J."/>
            <person name="Westrop G.D."/>
            <person name="Mueller S."/>
            <person name="Dessi D."/>
            <person name="Fiori P.L."/>
            <person name="Ren Q."/>
            <person name="Paulsen I."/>
            <person name="Zhang H."/>
            <person name="Bastida-Corcuera F.D."/>
            <person name="Simoes-Barbosa A."/>
            <person name="Brown M.T."/>
            <person name="Hayes R.D."/>
            <person name="Mukherjee M."/>
            <person name="Okumura C.Y."/>
            <person name="Schneider R."/>
            <person name="Smith A.J."/>
            <person name="Vanacova S."/>
            <person name="Villalvazo M."/>
            <person name="Haas B.J."/>
            <person name="Pertea M."/>
            <person name="Feldblyum T.V."/>
            <person name="Utterback T.R."/>
            <person name="Shu C.L."/>
            <person name="Osoegawa K."/>
            <person name="de Jong P.J."/>
            <person name="Hrdy I."/>
            <person name="Horvathova L."/>
            <person name="Zubacova Z."/>
            <person name="Dolezal P."/>
            <person name="Malik S.B."/>
            <person name="Logsdon J.M. Jr."/>
            <person name="Henze K."/>
            <person name="Gupta A."/>
            <person name="Wang C.C."/>
            <person name="Dunne R.L."/>
            <person name="Upcroft J.A."/>
            <person name="Upcroft P."/>
            <person name="White O."/>
            <person name="Salzberg S.L."/>
            <person name="Tang P."/>
            <person name="Chiu C.-H."/>
            <person name="Lee Y.-S."/>
            <person name="Embley T.M."/>
            <person name="Coombs G.H."/>
            <person name="Mottram J.C."/>
            <person name="Tachezy J."/>
            <person name="Fraser-Liggett C.M."/>
            <person name="Johnson P.J."/>
        </authorList>
    </citation>
    <scope>NUCLEOTIDE SEQUENCE [LARGE SCALE GENOMIC DNA]</scope>
    <source>
        <strain evidence="2">G3</strain>
    </source>
</reference>
<protein>
    <submittedName>
        <fullName evidence="2">Uncharacterized protein</fullName>
    </submittedName>
</protein>
<dbReference type="InParanoid" id="A2DUC4"/>
<evidence type="ECO:0000313" key="2">
    <source>
        <dbReference type="EMBL" id="EAY15962.1"/>
    </source>
</evidence>
<accession>A2DUC4</accession>
<dbReference type="InterPro" id="IPR036770">
    <property type="entry name" value="Ankyrin_rpt-contain_sf"/>
</dbReference>
<dbReference type="KEGG" id="tva:4773969"/>
<name>A2DUC4_TRIV3</name>
<dbReference type="InterPro" id="IPR002110">
    <property type="entry name" value="Ankyrin_rpt"/>
</dbReference>
<dbReference type="EMBL" id="DS113248">
    <property type="protein sequence ID" value="EAY15962.1"/>
    <property type="molecule type" value="Genomic_DNA"/>
</dbReference>
<dbReference type="PANTHER" id="PTHR24157:SF3">
    <property type="entry name" value="ANKYRIN REPEAT, SAM AND BASIC LEUCINE ZIPPER DOMAIN-CONTAINING PROTEIN 1"/>
    <property type="match status" value="1"/>
</dbReference>
<reference evidence="2" key="1">
    <citation type="submission" date="2006-10" db="EMBL/GenBank/DDBJ databases">
        <authorList>
            <person name="Amadeo P."/>
            <person name="Zhao Q."/>
            <person name="Wortman J."/>
            <person name="Fraser-Liggett C."/>
            <person name="Carlton J."/>
        </authorList>
    </citation>
    <scope>NUCLEOTIDE SEQUENCE</scope>
    <source>
        <strain evidence="2">G3</strain>
    </source>
</reference>
<feature type="repeat" description="ANK" evidence="1">
    <location>
        <begin position="535"/>
        <end position="568"/>
    </location>
</feature>